<comment type="caution">
    <text evidence="1">The sequence shown here is derived from an EMBL/GenBank/DDBJ whole genome shotgun (WGS) entry which is preliminary data.</text>
</comment>
<name>A0A840TXU6_9BACT</name>
<dbReference type="AlphaFoldDB" id="A0A840TXU6"/>
<gene>
    <name evidence="1" type="ORF">HNQ92_003166</name>
</gene>
<organism evidence="1 2">
    <name type="scientific">Rhabdobacter roseus</name>
    <dbReference type="NCBI Taxonomy" id="1655419"/>
    <lineage>
        <taxon>Bacteria</taxon>
        <taxon>Pseudomonadati</taxon>
        <taxon>Bacteroidota</taxon>
        <taxon>Cytophagia</taxon>
        <taxon>Cytophagales</taxon>
        <taxon>Cytophagaceae</taxon>
        <taxon>Rhabdobacter</taxon>
    </lineage>
</organism>
<keyword evidence="2" id="KW-1185">Reference proteome</keyword>
<sequence>MNVLHKFCNFFHSFLREYGKLVRLLIAKLQKSVRFVWKIVGYKLSFMINNY</sequence>
<evidence type="ECO:0000313" key="2">
    <source>
        <dbReference type="Proteomes" id="UP000557307"/>
    </source>
</evidence>
<dbReference type="Proteomes" id="UP000557307">
    <property type="component" value="Unassembled WGS sequence"/>
</dbReference>
<accession>A0A840TXU6</accession>
<dbReference type="EMBL" id="JACHGF010000004">
    <property type="protein sequence ID" value="MBB5285018.1"/>
    <property type="molecule type" value="Genomic_DNA"/>
</dbReference>
<evidence type="ECO:0000313" key="1">
    <source>
        <dbReference type="EMBL" id="MBB5285018.1"/>
    </source>
</evidence>
<proteinExistence type="predicted"/>
<reference evidence="1 2" key="1">
    <citation type="submission" date="2020-08" db="EMBL/GenBank/DDBJ databases">
        <title>Genomic Encyclopedia of Type Strains, Phase IV (KMG-IV): sequencing the most valuable type-strain genomes for metagenomic binning, comparative biology and taxonomic classification.</title>
        <authorList>
            <person name="Goeker M."/>
        </authorList>
    </citation>
    <scope>NUCLEOTIDE SEQUENCE [LARGE SCALE GENOMIC DNA]</scope>
    <source>
        <strain evidence="1 2">DSM 105074</strain>
    </source>
</reference>
<protein>
    <submittedName>
        <fullName evidence="1">Uncharacterized protein</fullName>
    </submittedName>
</protein>